<comment type="caution">
    <text evidence="4">The sequence shown here is derived from an EMBL/GenBank/DDBJ whole genome shotgun (WGS) entry which is preliminary data.</text>
</comment>
<proteinExistence type="predicted"/>
<keyword evidence="1" id="KW-0677">Repeat</keyword>
<dbReference type="Proteomes" id="UP000305883">
    <property type="component" value="Unassembled WGS sequence"/>
</dbReference>
<dbReference type="OrthoDB" id="366390at2759"/>
<dbReference type="GO" id="GO:0004842">
    <property type="term" value="F:ubiquitin-protein transferase activity"/>
    <property type="evidence" value="ECO:0007669"/>
    <property type="project" value="TreeGrafter"/>
</dbReference>
<reference evidence="4 5" key="1">
    <citation type="journal article" date="2019" name="Genome Biol. Evol.">
        <title>Genomic Plasticity Mediated by Transposable Elements in the Plant Pathogenic Fungus Colletotrichum higginsianum.</title>
        <authorList>
            <person name="Tsushima A."/>
            <person name="Gan P."/>
            <person name="Kumakura N."/>
            <person name="Narusaka M."/>
            <person name="Takano Y."/>
            <person name="Narusaka Y."/>
            <person name="Shirasu K."/>
        </authorList>
    </citation>
    <scope>NUCLEOTIDE SEQUENCE [LARGE SCALE GENOMIC DNA]</scope>
    <source>
        <strain evidence="4 5">MAFF305635-RFP</strain>
    </source>
</reference>
<dbReference type="PRINTS" id="PR01415">
    <property type="entry name" value="ANKYRIN"/>
</dbReference>
<feature type="repeat" description="ANK" evidence="3">
    <location>
        <begin position="82"/>
        <end position="114"/>
    </location>
</feature>
<dbReference type="EMBL" id="MWPZ01000002">
    <property type="protein sequence ID" value="TID05012.1"/>
    <property type="molecule type" value="Genomic_DNA"/>
</dbReference>
<protein>
    <submittedName>
        <fullName evidence="4">Putative ankyrin repeat protein</fullName>
    </submittedName>
</protein>
<dbReference type="GO" id="GO:0085020">
    <property type="term" value="P:protein K6-linked ubiquitination"/>
    <property type="evidence" value="ECO:0007669"/>
    <property type="project" value="TreeGrafter"/>
</dbReference>
<organism evidence="4 5">
    <name type="scientific">Colletotrichum higginsianum</name>
    <dbReference type="NCBI Taxonomy" id="80884"/>
    <lineage>
        <taxon>Eukaryota</taxon>
        <taxon>Fungi</taxon>
        <taxon>Dikarya</taxon>
        <taxon>Ascomycota</taxon>
        <taxon>Pezizomycotina</taxon>
        <taxon>Sordariomycetes</taxon>
        <taxon>Hypocreomycetidae</taxon>
        <taxon>Glomerellales</taxon>
        <taxon>Glomerellaceae</taxon>
        <taxon>Colletotrichum</taxon>
        <taxon>Colletotrichum destructivum species complex</taxon>
    </lineage>
</organism>
<evidence type="ECO:0000313" key="4">
    <source>
        <dbReference type="EMBL" id="TID05012.1"/>
    </source>
</evidence>
<dbReference type="SUPFAM" id="SSF48403">
    <property type="entry name" value="Ankyrin repeat"/>
    <property type="match status" value="1"/>
</dbReference>
<dbReference type="PANTHER" id="PTHR24171:SF8">
    <property type="entry name" value="BRCA1-ASSOCIATED RING DOMAIN PROTEIN 1"/>
    <property type="match status" value="1"/>
</dbReference>
<keyword evidence="2 3" id="KW-0040">ANK repeat</keyword>
<name>A0A4V4NDP2_9PEZI</name>
<gene>
    <name evidence="4" type="ORF">CH35J_002047</name>
</gene>
<dbReference type="AlphaFoldDB" id="A0A4V4NDP2"/>
<dbReference type="PANTHER" id="PTHR24171">
    <property type="entry name" value="ANKYRIN REPEAT DOMAIN-CONTAINING PROTEIN 39-RELATED"/>
    <property type="match status" value="1"/>
</dbReference>
<feature type="repeat" description="ANK" evidence="3">
    <location>
        <begin position="49"/>
        <end position="81"/>
    </location>
</feature>
<dbReference type="InterPro" id="IPR036770">
    <property type="entry name" value="Ankyrin_rpt-contain_sf"/>
</dbReference>
<evidence type="ECO:0000256" key="1">
    <source>
        <dbReference type="ARBA" id="ARBA00022737"/>
    </source>
</evidence>
<dbReference type="PROSITE" id="PS50088">
    <property type="entry name" value="ANK_REPEAT"/>
    <property type="match status" value="2"/>
</dbReference>
<dbReference type="Pfam" id="PF12796">
    <property type="entry name" value="Ank_2"/>
    <property type="match status" value="1"/>
</dbReference>
<evidence type="ECO:0000256" key="3">
    <source>
        <dbReference type="PROSITE-ProRule" id="PRU00023"/>
    </source>
</evidence>
<evidence type="ECO:0000313" key="5">
    <source>
        <dbReference type="Proteomes" id="UP000305883"/>
    </source>
</evidence>
<dbReference type="SMART" id="SM00248">
    <property type="entry name" value="ANK"/>
    <property type="match status" value="2"/>
</dbReference>
<dbReference type="Gene3D" id="1.25.40.20">
    <property type="entry name" value="Ankyrin repeat-containing domain"/>
    <property type="match status" value="1"/>
</dbReference>
<sequence>MDPSQATQQLPPEAIALAGRMYDGARKGDIALFQQALPAGLPANMTNEKGDTLLMLAAYHGHAELVKLLIQHGADPNRLNDRGQSPLAGAVFKKEDAVIEVLLEGGADPDYGNPSALQCVVMFKQEAEWQAKFESAPGRGKATA</sequence>
<dbReference type="PROSITE" id="PS50297">
    <property type="entry name" value="ANK_REP_REGION"/>
    <property type="match status" value="2"/>
</dbReference>
<evidence type="ECO:0000256" key="2">
    <source>
        <dbReference type="ARBA" id="ARBA00023043"/>
    </source>
</evidence>
<dbReference type="InterPro" id="IPR002110">
    <property type="entry name" value="Ankyrin_rpt"/>
</dbReference>
<accession>A0A4V4NDP2</accession>